<protein>
    <submittedName>
        <fullName evidence="1">Uncharacterized protein</fullName>
    </submittedName>
</protein>
<dbReference type="HOGENOM" id="CLU_198677_0_0_1"/>
<dbReference type="EMBL" id="KN835817">
    <property type="protein sequence ID" value="KIK34065.1"/>
    <property type="molecule type" value="Genomic_DNA"/>
</dbReference>
<dbReference type="InParanoid" id="A0A0C9Z9A8"/>
<dbReference type="Proteomes" id="UP000054485">
    <property type="component" value="Unassembled WGS sequence"/>
</dbReference>
<keyword evidence="2" id="KW-1185">Reference proteome</keyword>
<reference evidence="2" key="2">
    <citation type="submission" date="2015-01" db="EMBL/GenBank/DDBJ databases">
        <title>Evolutionary Origins and Diversification of the Mycorrhizal Mutualists.</title>
        <authorList>
            <consortium name="DOE Joint Genome Institute"/>
            <consortium name="Mycorrhizal Genomics Consortium"/>
            <person name="Kohler A."/>
            <person name="Kuo A."/>
            <person name="Nagy L.G."/>
            <person name="Floudas D."/>
            <person name="Copeland A."/>
            <person name="Barry K.W."/>
            <person name="Cichocki N."/>
            <person name="Veneault-Fourrey C."/>
            <person name="LaButti K."/>
            <person name="Lindquist E.A."/>
            <person name="Lipzen A."/>
            <person name="Lundell T."/>
            <person name="Morin E."/>
            <person name="Murat C."/>
            <person name="Riley R."/>
            <person name="Ohm R."/>
            <person name="Sun H."/>
            <person name="Tunlid A."/>
            <person name="Henrissat B."/>
            <person name="Grigoriev I.V."/>
            <person name="Hibbett D.S."/>
            <person name="Martin F."/>
        </authorList>
    </citation>
    <scope>NUCLEOTIDE SEQUENCE [LARGE SCALE GENOMIC DNA]</scope>
    <source>
        <strain evidence="2">UH-Slu-Lm8-n1</strain>
    </source>
</reference>
<accession>A0A0C9Z9A8</accession>
<dbReference type="AlphaFoldDB" id="A0A0C9Z9A8"/>
<proteinExistence type="predicted"/>
<evidence type="ECO:0000313" key="2">
    <source>
        <dbReference type="Proteomes" id="UP000054485"/>
    </source>
</evidence>
<gene>
    <name evidence="1" type="ORF">CY34DRAFT_813171</name>
</gene>
<sequence length="77" mass="9033">MLSNLMGRLLKSHRKMIQPHKIWNRPLQTMKLAVVTAKGPINDIRRQYLPIDEFHNYPYIRAPRRTSGTRTPLGIKP</sequence>
<feature type="non-terminal residue" evidence="1">
    <location>
        <position position="1"/>
    </location>
</feature>
<reference evidence="1 2" key="1">
    <citation type="submission" date="2014-04" db="EMBL/GenBank/DDBJ databases">
        <authorList>
            <consortium name="DOE Joint Genome Institute"/>
            <person name="Kuo A."/>
            <person name="Ruytinx J."/>
            <person name="Rineau F."/>
            <person name="Colpaert J."/>
            <person name="Kohler A."/>
            <person name="Nagy L.G."/>
            <person name="Floudas D."/>
            <person name="Copeland A."/>
            <person name="Barry K.W."/>
            <person name="Cichocki N."/>
            <person name="Veneault-Fourrey C."/>
            <person name="LaButti K."/>
            <person name="Lindquist E.A."/>
            <person name="Lipzen A."/>
            <person name="Lundell T."/>
            <person name="Morin E."/>
            <person name="Murat C."/>
            <person name="Sun H."/>
            <person name="Tunlid A."/>
            <person name="Henrissat B."/>
            <person name="Grigoriev I.V."/>
            <person name="Hibbett D.S."/>
            <person name="Martin F."/>
            <person name="Nordberg H.P."/>
            <person name="Cantor M.N."/>
            <person name="Hua S.X."/>
        </authorList>
    </citation>
    <scope>NUCLEOTIDE SEQUENCE [LARGE SCALE GENOMIC DNA]</scope>
    <source>
        <strain evidence="1 2">UH-Slu-Lm8-n1</strain>
    </source>
</reference>
<name>A0A0C9Z9A8_9AGAM</name>
<evidence type="ECO:0000313" key="1">
    <source>
        <dbReference type="EMBL" id="KIK34065.1"/>
    </source>
</evidence>
<organism evidence="1 2">
    <name type="scientific">Suillus luteus UH-Slu-Lm8-n1</name>
    <dbReference type="NCBI Taxonomy" id="930992"/>
    <lineage>
        <taxon>Eukaryota</taxon>
        <taxon>Fungi</taxon>
        <taxon>Dikarya</taxon>
        <taxon>Basidiomycota</taxon>
        <taxon>Agaricomycotina</taxon>
        <taxon>Agaricomycetes</taxon>
        <taxon>Agaricomycetidae</taxon>
        <taxon>Boletales</taxon>
        <taxon>Suillineae</taxon>
        <taxon>Suillaceae</taxon>
        <taxon>Suillus</taxon>
    </lineage>
</organism>